<dbReference type="Proteomes" id="UP000607653">
    <property type="component" value="Unassembled WGS sequence"/>
</dbReference>
<proteinExistence type="predicted"/>
<gene>
    <name evidence="1" type="ORF">HUJ06_002428</name>
</gene>
<reference evidence="1 2" key="1">
    <citation type="journal article" date="2020" name="Mol. Biol. Evol.">
        <title>Distinct Expression and Methylation Patterns for Genes with Different Fates following a Single Whole-Genome Duplication in Flowering Plants.</title>
        <authorList>
            <person name="Shi T."/>
            <person name="Rahmani R.S."/>
            <person name="Gugger P.F."/>
            <person name="Wang M."/>
            <person name="Li H."/>
            <person name="Zhang Y."/>
            <person name="Li Z."/>
            <person name="Wang Q."/>
            <person name="Van de Peer Y."/>
            <person name="Marchal K."/>
            <person name="Chen J."/>
        </authorList>
    </citation>
    <scope>NUCLEOTIDE SEQUENCE [LARGE SCALE GENOMIC DNA]</scope>
    <source>
        <tissue evidence="1">Leaf</tissue>
    </source>
</reference>
<organism evidence="1 2">
    <name type="scientific">Nelumbo nucifera</name>
    <name type="common">Sacred lotus</name>
    <dbReference type="NCBI Taxonomy" id="4432"/>
    <lineage>
        <taxon>Eukaryota</taxon>
        <taxon>Viridiplantae</taxon>
        <taxon>Streptophyta</taxon>
        <taxon>Embryophyta</taxon>
        <taxon>Tracheophyta</taxon>
        <taxon>Spermatophyta</taxon>
        <taxon>Magnoliopsida</taxon>
        <taxon>Proteales</taxon>
        <taxon>Nelumbonaceae</taxon>
        <taxon>Nelumbo</taxon>
    </lineage>
</organism>
<evidence type="ECO:0000313" key="2">
    <source>
        <dbReference type="Proteomes" id="UP000607653"/>
    </source>
</evidence>
<sequence>MEGFSLAASVSSKPPAVFSSASATLINTRSFRGLRSLMSSDSRIPTISSSFNKRWFDPLNSSSVPAYLEYTI</sequence>
<comment type="caution">
    <text evidence="1">The sequence shown here is derived from an EMBL/GenBank/DDBJ whole genome shotgun (WGS) entry which is preliminary data.</text>
</comment>
<accession>A0A822ZQV1</accession>
<dbReference type="AlphaFoldDB" id="A0A822ZQV1"/>
<name>A0A822ZQV1_NELNU</name>
<keyword evidence="2" id="KW-1185">Reference proteome</keyword>
<dbReference type="EMBL" id="DUZY01000007">
    <property type="protein sequence ID" value="DAD44198.1"/>
    <property type="molecule type" value="Genomic_DNA"/>
</dbReference>
<protein>
    <submittedName>
        <fullName evidence="1">Uncharacterized protein</fullName>
    </submittedName>
</protein>
<evidence type="ECO:0000313" key="1">
    <source>
        <dbReference type="EMBL" id="DAD44198.1"/>
    </source>
</evidence>